<evidence type="ECO:0000313" key="4">
    <source>
        <dbReference type="Proteomes" id="UP001327957"/>
    </source>
</evidence>
<keyword evidence="4" id="KW-1185">Reference proteome</keyword>
<name>A0AAV9TVB7_9PEZI</name>
<feature type="transmembrane region" description="Helical" evidence="2">
    <location>
        <begin position="45"/>
        <end position="66"/>
    </location>
</feature>
<reference evidence="3 4" key="1">
    <citation type="submission" date="2023-04" db="EMBL/GenBank/DDBJ databases">
        <title>Colletotrichum tabacum stain YC1 causing leaf anthracnose on Nicotiana tabacum(L.) cv.</title>
        <authorList>
            <person name="Ji Z."/>
            <person name="Wang M."/>
            <person name="Zhang J."/>
            <person name="Wang N."/>
            <person name="Zhou Z."/>
        </authorList>
    </citation>
    <scope>NUCLEOTIDE SEQUENCE [LARGE SCALE GENOMIC DNA]</scope>
    <source>
        <strain evidence="3 4">YC1</strain>
    </source>
</reference>
<dbReference type="EMBL" id="JASAOK010000001">
    <property type="protein sequence ID" value="KAK6226878.1"/>
    <property type="molecule type" value="Genomic_DNA"/>
</dbReference>
<keyword evidence="2" id="KW-0812">Transmembrane</keyword>
<feature type="region of interest" description="Disordered" evidence="1">
    <location>
        <begin position="1"/>
        <end position="23"/>
    </location>
</feature>
<proteinExistence type="predicted"/>
<evidence type="ECO:0000313" key="3">
    <source>
        <dbReference type="EMBL" id="KAK6226878.1"/>
    </source>
</evidence>
<comment type="caution">
    <text evidence="3">The sequence shown here is derived from an EMBL/GenBank/DDBJ whole genome shotgun (WGS) entry which is preliminary data.</text>
</comment>
<evidence type="ECO:0000256" key="2">
    <source>
        <dbReference type="SAM" id="Phobius"/>
    </source>
</evidence>
<gene>
    <name evidence="3" type="ORF">QIS74_00433</name>
</gene>
<protein>
    <submittedName>
        <fullName evidence="3">Uncharacterized protein</fullName>
    </submittedName>
</protein>
<keyword evidence="2" id="KW-1133">Transmembrane helix</keyword>
<evidence type="ECO:0000256" key="1">
    <source>
        <dbReference type="SAM" id="MobiDB-lite"/>
    </source>
</evidence>
<dbReference type="AlphaFoldDB" id="A0AAV9TVB7"/>
<sequence>MSPSYESECHDKQVGFTDESGDDASLSEITGPAIRMSRWERLKNLLLYAIYSVFLLSYLLIFLAYMKSVNSRVAVDPSRMGLEGVYGDAPLGSHRQILKKAGFHDGPPNAYEGRPTAENDAAWADLMSGKAAKMRNP</sequence>
<organism evidence="3 4">
    <name type="scientific">Colletotrichum tabaci</name>
    <dbReference type="NCBI Taxonomy" id="1209068"/>
    <lineage>
        <taxon>Eukaryota</taxon>
        <taxon>Fungi</taxon>
        <taxon>Dikarya</taxon>
        <taxon>Ascomycota</taxon>
        <taxon>Pezizomycotina</taxon>
        <taxon>Sordariomycetes</taxon>
        <taxon>Hypocreomycetidae</taxon>
        <taxon>Glomerellales</taxon>
        <taxon>Glomerellaceae</taxon>
        <taxon>Colletotrichum</taxon>
        <taxon>Colletotrichum destructivum species complex</taxon>
    </lineage>
</organism>
<dbReference type="Proteomes" id="UP001327957">
    <property type="component" value="Unassembled WGS sequence"/>
</dbReference>
<keyword evidence="2" id="KW-0472">Membrane</keyword>
<accession>A0AAV9TVB7</accession>